<evidence type="ECO:0000256" key="1">
    <source>
        <dbReference type="SAM" id="Phobius"/>
    </source>
</evidence>
<evidence type="ECO:0000313" key="2">
    <source>
        <dbReference type="EMBL" id="KAF5225924.1"/>
    </source>
</evidence>
<protein>
    <submittedName>
        <fullName evidence="2">Uncharacterized protein</fullName>
    </submittedName>
</protein>
<dbReference type="Proteomes" id="UP000583944">
    <property type="component" value="Unassembled WGS sequence"/>
</dbReference>
<sequence>MQPAAAPTGMPASATSCRMPAKSVSSLYVQAKWIGFARFILRSSGARDMHTAMNPFMSHVPRPYSFPSRSVSVNGSLFHFCPSTGTTSVWPERMMPPSVTPPSPGRVAHRFAWTSSAALCTTTFSRPHSSTRYARMHAISSRFEFRLVVSKAMSRRSHSTESNGICYRLFSRLLPLEKNKIIIIIIIIINNVKAILSTMTLLPPPLHPSC</sequence>
<dbReference type="VEuPathDB" id="TriTrypDB:ECC02_000853"/>
<comment type="caution">
    <text evidence="2">The sequence shown here is derived from an EMBL/GenBank/DDBJ whole genome shotgun (WGS) entry which is preliminary data.</text>
</comment>
<dbReference type="AlphaFoldDB" id="A0A7J6YGP0"/>
<keyword evidence="1" id="KW-1133">Transmembrane helix</keyword>
<keyword evidence="1" id="KW-0812">Transmembrane</keyword>
<keyword evidence="1" id="KW-0472">Membrane</keyword>
<evidence type="ECO:0000313" key="3">
    <source>
        <dbReference type="Proteomes" id="UP000583944"/>
    </source>
</evidence>
<dbReference type="EMBL" id="JABDHM010000004">
    <property type="protein sequence ID" value="KAF5225924.1"/>
    <property type="molecule type" value="Genomic_DNA"/>
</dbReference>
<accession>A0A7J6YGP0</accession>
<gene>
    <name evidence="2" type="ORF">ECC02_000853</name>
</gene>
<proteinExistence type="predicted"/>
<organism evidence="2 3">
    <name type="scientific">Trypanosoma cruzi</name>
    <dbReference type="NCBI Taxonomy" id="5693"/>
    <lineage>
        <taxon>Eukaryota</taxon>
        <taxon>Discoba</taxon>
        <taxon>Euglenozoa</taxon>
        <taxon>Kinetoplastea</taxon>
        <taxon>Metakinetoplastina</taxon>
        <taxon>Trypanosomatida</taxon>
        <taxon>Trypanosomatidae</taxon>
        <taxon>Trypanosoma</taxon>
        <taxon>Schizotrypanum</taxon>
    </lineage>
</organism>
<feature type="transmembrane region" description="Helical" evidence="1">
    <location>
        <begin position="181"/>
        <end position="202"/>
    </location>
</feature>
<name>A0A7J6YGP0_TRYCR</name>
<reference evidence="2 3" key="1">
    <citation type="journal article" date="2019" name="Genome Biol. Evol.">
        <title>Nanopore Sequencing Significantly Improves Genome Assembly of the Protozoan Parasite Trypanosoma cruzi.</title>
        <authorList>
            <person name="Diaz-Viraque F."/>
            <person name="Pita S."/>
            <person name="Greif G."/>
            <person name="de Souza R.C.M."/>
            <person name="Iraola G."/>
            <person name="Robello C."/>
        </authorList>
    </citation>
    <scope>NUCLEOTIDE SEQUENCE [LARGE SCALE GENOMIC DNA]</scope>
    <source>
        <strain evidence="2 3">Berenice</strain>
    </source>
</reference>